<name>A0A4D6XHK8_PSEPU</name>
<dbReference type="Gene3D" id="3.40.190.10">
    <property type="entry name" value="Periplasmic binding protein-like II"/>
    <property type="match status" value="1"/>
</dbReference>
<evidence type="ECO:0000256" key="1">
    <source>
        <dbReference type="SAM" id="SignalP"/>
    </source>
</evidence>
<evidence type="ECO:0000259" key="2">
    <source>
        <dbReference type="Pfam" id="PF04069"/>
    </source>
</evidence>
<dbReference type="GO" id="GO:0043190">
    <property type="term" value="C:ATP-binding cassette (ABC) transporter complex"/>
    <property type="evidence" value="ECO:0007669"/>
    <property type="project" value="InterPro"/>
</dbReference>
<sequence length="322" mass="35128">MKTNKTLLASLFALGLLGAAGSSQAAGWCESGKPVKFAGLNWESGMLLTDVMQFVLKHGYGCETDSLPGNSITMENALGTNDIQVFAEEWVGRSEVWNKAEAAGKVVGVGAPVVGAEEGWYVPRYVIEGDAKRKLEAKAPDLHNVADLAKYASVFKDQEEPSKGRFYNCPAGWTCELDNSKMLKEYGLESSYTNFRPGTGPALDAAVLSSYKRGEPILFYYWTPTPLMGQVDLVKLQEKAGVNKSVTIKVGLSKVFHDQAPELVAVLEKVNLPIDLLNQNLARMTKDRIESPELAKAFLKEHPEVWQSWVGADAAKKINAAL</sequence>
<accession>A0A4D6XHK8</accession>
<dbReference type="CDD" id="cd13641">
    <property type="entry name" value="PBP2_HisX_like"/>
    <property type="match status" value="1"/>
</dbReference>
<evidence type="ECO:0000313" key="3">
    <source>
        <dbReference type="EMBL" id="QCI14997.1"/>
    </source>
</evidence>
<keyword evidence="1" id="KW-0732">Signal</keyword>
<dbReference type="Pfam" id="PF04069">
    <property type="entry name" value="OpuAC"/>
    <property type="match status" value="1"/>
</dbReference>
<gene>
    <name evidence="3" type="ORF">E6B08_28190</name>
</gene>
<protein>
    <submittedName>
        <fullName evidence="3">ABC transporter substrate-binding protein</fullName>
    </submittedName>
</protein>
<dbReference type="GO" id="GO:0022857">
    <property type="term" value="F:transmembrane transporter activity"/>
    <property type="evidence" value="ECO:0007669"/>
    <property type="project" value="InterPro"/>
</dbReference>
<evidence type="ECO:0000313" key="4">
    <source>
        <dbReference type="Proteomes" id="UP000298551"/>
    </source>
</evidence>
<dbReference type="AlphaFoldDB" id="A0A4D6XHK8"/>
<dbReference type="InterPro" id="IPR007210">
    <property type="entry name" value="ABC_Gly_betaine_transp_sub-bd"/>
</dbReference>
<proteinExistence type="predicted"/>
<dbReference type="SUPFAM" id="SSF53850">
    <property type="entry name" value="Periplasmic binding protein-like II"/>
    <property type="match status" value="1"/>
</dbReference>
<feature type="signal peptide" evidence="1">
    <location>
        <begin position="1"/>
        <end position="25"/>
    </location>
</feature>
<feature type="chain" id="PRO_5020517327" evidence="1">
    <location>
        <begin position="26"/>
        <end position="322"/>
    </location>
</feature>
<feature type="domain" description="ABC-type glycine betaine transport system substrate-binding" evidence="2">
    <location>
        <begin position="33"/>
        <end position="301"/>
    </location>
</feature>
<organism evidence="3 4">
    <name type="scientific">Pseudomonas putida</name>
    <name type="common">Arthrobacter siderocapsulatus</name>
    <dbReference type="NCBI Taxonomy" id="303"/>
    <lineage>
        <taxon>Bacteria</taxon>
        <taxon>Pseudomonadati</taxon>
        <taxon>Pseudomonadota</taxon>
        <taxon>Gammaproteobacteria</taxon>
        <taxon>Pseudomonadales</taxon>
        <taxon>Pseudomonadaceae</taxon>
        <taxon>Pseudomonas</taxon>
    </lineage>
</organism>
<dbReference type="Gene3D" id="3.40.190.100">
    <property type="entry name" value="Glycine betaine-binding periplasmic protein, domain 2"/>
    <property type="match status" value="1"/>
</dbReference>
<dbReference type="OrthoDB" id="9786266at2"/>
<dbReference type="RefSeq" id="WP_136916969.1">
    <property type="nucleotide sequence ID" value="NZ_CP039371.1"/>
</dbReference>
<reference evidence="4" key="1">
    <citation type="submission" date="2019-04" db="EMBL/GenBank/DDBJ databases">
        <title>Genome sequence of Pseudomonas putida 1290, an auxin catabolizing strain.</title>
        <authorList>
            <person name="Laird T.S."/>
            <person name="Leveau J.H.J."/>
        </authorList>
    </citation>
    <scope>NUCLEOTIDE SEQUENCE [LARGE SCALE GENOMIC DNA]</scope>
    <source>
        <strain evidence="4">1290</strain>
    </source>
</reference>
<dbReference type="Proteomes" id="UP000298551">
    <property type="component" value="Chromosome"/>
</dbReference>
<dbReference type="EMBL" id="CP039371">
    <property type="protein sequence ID" value="QCI14997.1"/>
    <property type="molecule type" value="Genomic_DNA"/>
</dbReference>